<comment type="similarity">
    <text evidence="1 4">Belongs to the short-chain dehydrogenases/reductases (SDR) family.</text>
</comment>
<dbReference type="InParanoid" id="A0A4S2N2W2"/>
<dbReference type="PANTHER" id="PTHR43618">
    <property type="entry name" value="7-ALPHA-HYDROXYSTEROID DEHYDROGENASE"/>
    <property type="match status" value="1"/>
</dbReference>
<dbReference type="InterPro" id="IPR052178">
    <property type="entry name" value="Sec_Metab_Biosynth_SDR"/>
</dbReference>
<keyword evidence="7" id="KW-1185">Reference proteome</keyword>
<evidence type="ECO:0000313" key="7">
    <source>
        <dbReference type="Proteomes" id="UP000298138"/>
    </source>
</evidence>
<dbReference type="SUPFAM" id="SSF51735">
    <property type="entry name" value="NAD(P)-binding Rossmann-fold domains"/>
    <property type="match status" value="1"/>
</dbReference>
<dbReference type="AlphaFoldDB" id="A0A4S2N2W2"/>
<keyword evidence="2" id="KW-0521">NADP</keyword>
<dbReference type="PRINTS" id="PR00081">
    <property type="entry name" value="GDHRDH"/>
</dbReference>
<dbReference type="Proteomes" id="UP000298138">
    <property type="component" value="Unassembled WGS sequence"/>
</dbReference>
<dbReference type="PANTHER" id="PTHR43618:SF4">
    <property type="entry name" value="SHORT CHAIN DEHYDROGENASE_REDUCTASE FAMILY (AFU_ORTHOLOGUE AFUA_7G04540)"/>
    <property type="match status" value="1"/>
</dbReference>
<protein>
    <submittedName>
        <fullName evidence="6">NAD(P)-binding protein</fullName>
    </submittedName>
</protein>
<evidence type="ECO:0000256" key="5">
    <source>
        <dbReference type="SAM" id="MobiDB-lite"/>
    </source>
</evidence>
<name>A0A4S2N2W2_9PEZI</name>
<evidence type="ECO:0000256" key="1">
    <source>
        <dbReference type="ARBA" id="ARBA00006484"/>
    </source>
</evidence>
<gene>
    <name evidence="6" type="ORF">EX30DRAFT_303408</name>
</gene>
<dbReference type="InterPro" id="IPR002347">
    <property type="entry name" value="SDR_fam"/>
</dbReference>
<dbReference type="STRING" id="341454.A0A4S2N2W2"/>
<dbReference type="CDD" id="cd05233">
    <property type="entry name" value="SDR_c"/>
    <property type="match status" value="1"/>
</dbReference>
<reference evidence="6 7" key="1">
    <citation type="submission" date="2019-04" db="EMBL/GenBank/DDBJ databases">
        <title>Comparative genomics and transcriptomics to analyze fruiting body development in filamentous ascomycetes.</title>
        <authorList>
            <consortium name="DOE Joint Genome Institute"/>
            <person name="Lutkenhaus R."/>
            <person name="Traeger S."/>
            <person name="Breuer J."/>
            <person name="Kuo A."/>
            <person name="Lipzen A."/>
            <person name="Pangilinan J."/>
            <person name="Dilworth D."/>
            <person name="Sandor L."/>
            <person name="Poggeler S."/>
            <person name="Barry K."/>
            <person name="Grigoriev I.V."/>
            <person name="Nowrousian M."/>
        </authorList>
    </citation>
    <scope>NUCLEOTIDE SEQUENCE [LARGE SCALE GENOMIC DNA]</scope>
    <source>
        <strain evidence="6 7">CBS 389.68</strain>
    </source>
</reference>
<dbReference type="InterPro" id="IPR036291">
    <property type="entry name" value="NAD(P)-bd_dom_sf"/>
</dbReference>
<dbReference type="OrthoDB" id="2898618at2759"/>
<dbReference type="Pfam" id="PF00106">
    <property type="entry name" value="adh_short"/>
    <property type="match status" value="1"/>
</dbReference>
<evidence type="ECO:0000256" key="3">
    <source>
        <dbReference type="ARBA" id="ARBA00023002"/>
    </source>
</evidence>
<accession>A0A4S2N2W2</accession>
<evidence type="ECO:0000256" key="4">
    <source>
        <dbReference type="RuleBase" id="RU000363"/>
    </source>
</evidence>
<dbReference type="EMBL" id="ML220113">
    <property type="protein sequence ID" value="TGZ83471.1"/>
    <property type="molecule type" value="Genomic_DNA"/>
</dbReference>
<keyword evidence="3" id="KW-0560">Oxidoreductase</keyword>
<dbReference type="GO" id="GO:0016491">
    <property type="term" value="F:oxidoreductase activity"/>
    <property type="evidence" value="ECO:0007669"/>
    <property type="project" value="UniProtKB-KW"/>
</dbReference>
<evidence type="ECO:0000313" key="6">
    <source>
        <dbReference type="EMBL" id="TGZ83471.1"/>
    </source>
</evidence>
<feature type="region of interest" description="Disordered" evidence="5">
    <location>
        <begin position="248"/>
        <end position="275"/>
    </location>
</feature>
<feature type="compositionally biased region" description="Basic and acidic residues" evidence="5">
    <location>
        <begin position="256"/>
        <end position="267"/>
    </location>
</feature>
<evidence type="ECO:0000256" key="2">
    <source>
        <dbReference type="ARBA" id="ARBA00022857"/>
    </source>
</evidence>
<organism evidence="6 7">
    <name type="scientific">Ascodesmis nigricans</name>
    <dbReference type="NCBI Taxonomy" id="341454"/>
    <lineage>
        <taxon>Eukaryota</taxon>
        <taxon>Fungi</taxon>
        <taxon>Dikarya</taxon>
        <taxon>Ascomycota</taxon>
        <taxon>Pezizomycotina</taxon>
        <taxon>Pezizomycetes</taxon>
        <taxon>Pezizales</taxon>
        <taxon>Ascodesmidaceae</taxon>
        <taxon>Ascodesmis</taxon>
    </lineage>
</organism>
<proteinExistence type="inferred from homology"/>
<dbReference type="PRINTS" id="PR00080">
    <property type="entry name" value="SDRFAMILY"/>
</dbReference>
<dbReference type="Gene3D" id="3.40.50.720">
    <property type="entry name" value="NAD(P)-binding Rossmann-like Domain"/>
    <property type="match status" value="1"/>
</dbReference>
<sequence>MSTTTNPSPHLTANALFGLAGGFKHGFKAVVTGGGSGIGLMATQALAQNGATVYITGRRKEKLEKVAELYSPKEGVGKIIPLQLDVTDKDAVLKVAEQVKKREGESGIHLLINNAGVACEKDTTSFSGKNVDFTDAEKLAEFLWKADPEAWEQTYRTNVTAQYFVSIAFLPLLSAGTKSTSGYCASIINTTSTSGIMKGSSGGQFAYSTSKSAFNHLTQMLATTFMELDAKVRVNAIAPAVFPSEMTAGKSGADQKTAREEMGERGKSYPAGRPGREEDVAAAVLYLAGPGGVFVNGQVVRLDGGNLLKQPTVMF</sequence>